<protein>
    <recommendedName>
        <fullName evidence="11">Diphthamide biosynthesis protein 4</fullName>
    </recommendedName>
</protein>
<dbReference type="SMART" id="SM00271">
    <property type="entry name" value="DnaJ"/>
    <property type="match status" value="1"/>
</dbReference>
<evidence type="ECO:0000259" key="7">
    <source>
        <dbReference type="PROSITE" id="PS50076"/>
    </source>
</evidence>
<evidence type="ECO:0000313" key="10">
    <source>
        <dbReference type="Proteomes" id="UP000829196"/>
    </source>
</evidence>
<comment type="caution">
    <text evidence="9">The sequence shown here is derived from an EMBL/GenBank/DDBJ whole genome shotgun (WGS) entry which is preliminary data.</text>
</comment>
<dbReference type="InterPro" id="IPR036869">
    <property type="entry name" value="J_dom_sf"/>
</dbReference>
<evidence type="ECO:0000256" key="6">
    <source>
        <dbReference type="ARBA" id="ARBA00023242"/>
    </source>
</evidence>
<name>A0A8T3B918_DENNO</name>
<evidence type="ECO:0000313" key="9">
    <source>
        <dbReference type="EMBL" id="KAI0507122.1"/>
    </source>
</evidence>
<sequence>MIHARNRSSRTHYEVLSVNENATYNEIKKNYKVAILSSHPDKLRGKSVTSFPIRIQQEIFLDVQKAWEVLSDPKSRENYDNILQASRNELEVVDNEIRLEEMMVQVDGDMKELSFPCRCGDYFLISLAELEELGVSVKYDGDHFSLTDGLTTQASVVLPCDSCSLKVRLIVDANYDQSI</sequence>
<comment type="subcellular location">
    <subcellularLocation>
        <location evidence="2">Cytoplasm</location>
    </subcellularLocation>
    <subcellularLocation>
        <location evidence="1">Nucleus</location>
    </subcellularLocation>
</comment>
<dbReference type="CDD" id="cd06257">
    <property type="entry name" value="DnaJ"/>
    <property type="match status" value="1"/>
</dbReference>
<comment type="similarity">
    <text evidence="3">Belongs to the DPH4 family.</text>
</comment>
<dbReference type="GO" id="GO:0005783">
    <property type="term" value="C:endoplasmic reticulum"/>
    <property type="evidence" value="ECO:0007669"/>
    <property type="project" value="UniProtKB-ARBA"/>
</dbReference>
<dbReference type="PROSITE" id="PS50076">
    <property type="entry name" value="DNAJ_2"/>
    <property type="match status" value="1"/>
</dbReference>
<dbReference type="GO" id="GO:0005634">
    <property type="term" value="C:nucleus"/>
    <property type="evidence" value="ECO:0007669"/>
    <property type="project" value="UniProtKB-SubCell"/>
</dbReference>
<dbReference type="Pfam" id="PF00226">
    <property type="entry name" value="DnaJ"/>
    <property type="match status" value="1"/>
</dbReference>
<gene>
    <name evidence="9" type="ORF">KFK09_013240</name>
</gene>
<keyword evidence="5" id="KW-0408">Iron</keyword>
<proteinExistence type="inferred from homology"/>
<evidence type="ECO:0000256" key="4">
    <source>
        <dbReference type="ARBA" id="ARBA00022723"/>
    </source>
</evidence>
<dbReference type="GO" id="GO:0005829">
    <property type="term" value="C:cytosol"/>
    <property type="evidence" value="ECO:0007669"/>
    <property type="project" value="TreeGrafter"/>
</dbReference>
<keyword evidence="10" id="KW-1185">Reference proteome</keyword>
<dbReference type="Gene3D" id="1.10.287.110">
    <property type="entry name" value="DnaJ domain"/>
    <property type="match status" value="1"/>
</dbReference>
<reference evidence="9" key="1">
    <citation type="journal article" date="2022" name="Front. Genet.">
        <title>Chromosome-Scale Assembly of the Dendrobium nobile Genome Provides Insights Into the Molecular Mechanism of the Biosynthesis of the Medicinal Active Ingredient of Dendrobium.</title>
        <authorList>
            <person name="Xu Q."/>
            <person name="Niu S.-C."/>
            <person name="Li K.-L."/>
            <person name="Zheng P.-J."/>
            <person name="Zhang X.-J."/>
            <person name="Jia Y."/>
            <person name="Liu Y."/>
            <person name="Niu Y.-X."/>
            <person name="Yu L.-H."/>
            <person name="Chen D.-F."/>
            <person name="Zhang G.-Q."/>
        </authorList>
    </citation>
    <scope>NUCLEOTIDE SEQUENCE</scope>
    <source>
        <tissue evidence="9">Leaf</tissue>
    </source>
</reference>
<dbReference type="OrthoDB" id="66964at2759"/>
<dbReference type="PANTHER" id="PTHR21454">
    <property type="entry name" value="DPH3 HOMOLOG-RELATED"/>
    <property type="match status" value="1"/>
</dbReference>
<dbReference type="InterPro" id="IPR044248">
    <property type="entry name" value="DPH3/4-like"/>
</dbReference>
<dbReference type="PROSITE" id="PS51074">
    <property type="entry name" value="DPH_MB"/>
    <property type="match status" value="1"/>
</dbReference>
<dbReference type="SUPFAM" id="SSF46565">
    <property type="entry name" value="Chaperone J-domain"/>
    <property type="match status" value="1"/>
</dbReference>
<dbReference type="SUPFAM" id="SSF144217">
    <property type="entry name" value="CSL zinc finger"/>
    <property type="match status" value="1"/>
</dbReference>
<dbReference type="Pfam" id="PF05207">
    <property type="entry name" value="Zn_ribbon_CSL"/>
    <property type="match status" value="1"/>
</dbReference>
<dbReference type="Proteomes" id="UP000829196">
    <property type="component" value="Unassembled WGS sequence"/>
</dbReference>
<organism evidence="9 10">
    <name type="scientific">Dendrobium nobile</name>
    <name type="common">Orchid</name>
    <dbReference type="NCBI Taxonomy" id="94219"/>
    <lineage>
        <taxon>Eukaryota</taxon>
        <taxon>Viridiplantae</taxon>
        <taxon>Streptophyta</taxon>
        <taxon>Embryophyta</taxon>
        <taxon>Tracheophyta</taxon>
        <taxon>Spermatophyta</taxon>
        <taxon>Magnoliopsida</taxon>
        <taxon>Liliopsida</taxon>
        <taxon>Asparagales</taxon>
        <taxon>Orchidaceae</taxon>
        <taxon>Epidendroideae</taxon>
        <taxon>Malaxideae</taxon>
        <taxon>Dendrobiinae</taxon>
        <taxon>Dendrobium</taxon>
    </lineage>
</organism>
<evidence type="ECO:0000256" key="2">
    <source>
        <dbReference type="ARBA" id="ARBA00004496"/>
    </source>
</evidence>
<dbReference type="InterPro" id="IPR007872">
    <property type="entry name" value="DPH_MB_dom"/>
</dbReference>
<dbReference type="GO" id="GO:0017183">
    <property type="term" value="P:protein histidyl modification to diphthamide"/>
    <property type="evidence" value="ECO:0007669"/>
    <property type="project" value="InterPro"/>
</dbReference>
<evidence type="ECO:0000259" key="8">
    <source>
        <dbReference type="PROSITE" id="PS51074"/>
    </source>
</evidence>
<keyword evidence="6" id="KW-0539">Nucleus</keyword>
<dbReference type="InterPro" id="IPR001623">
    <property type="entry name" value="DnaJ_domain"/>
</dbReference>
<dbReference type="AlphaFoldDB" id="A0A8T3B918"/>
<evidence type="ECO:0008006" key="11">
    <source>
        <dbReference type="Google" id="ProtNLM"/>
    </source>
</evidence>
<dbReference type="PRINTS" id="PR00625">
    <property type="entry name" value="JDOMAIN"/>
</dbReference>
<evidence type="ECO:0000256" key="3">
    <source>
        <dbReference type="ARBA" id="ARBA00006169"/>
    </source>
</evidence>
<feature type="domain" description="J" evidence="7">
    <location>
        <begin position="11"/>
        <end position="83"/>
    </location>
</feature>
<keyword evidence="4" id="KW-0479">Metal-binding</keyword>
<dbReference type="PANTHER" id="PTHR21454:SF47">
    <property type="entry name" value="DNAJ HEAT SHOCK N-TERMINAL DOMAIN-CONTAINING PROTEIN"/>
    <property type="match status" value="1"/>
</dbReference>
<evidence type="ECO:0000256" key="1">
    <source>
        <dbReference type="ARBA" id="ARBA00004123"/>
    </source>
</evidence>
<dbReference type="GO" id="GO:0046872">
    <property type="term" value="F:metal ion binding"/>
    <property type="evidence" value="ECO:0007669"/>
    <property type="project" value="UniProtKB-KW"/>
</dbReference>
<dbReference type="EMBL" id="JAGYWB010000010">
    <property type="protein sequence ID" value="KAI0507122.1"/>
    <property type="molecule type" value="Genomic_DNA"/>
</dbReference>
<feature type="domain" description="DPH-type MB" evidence="8">
    <location>
        <begin position="93"/>
        <end position="172"/>
    </location>
</feature>
<accession>A0A8T3B918</accession>
<dbReference type="Gene3D" id="3.10.660.10">
    <property type="entry name" value="DPH Zinc finger"/>
    <property type="match status" value="1"/>
</dbReference>
<evidence type="ECO:0000256" key="5">
    <source>
        <dbReference type="ARBA" id="ARBA00023004"/>
    </source>
</evidence>
<dbReference type="InterPro" id="IPR036671">
    <property type="entry name" value="DPH_MB_sf"/>
</dbReference>